<dbReference type="GO" id="GO:0008270">
    <property type="term" value="F:zinc ion binding"/>
    <property type="evidence" value="ECO:0007669"/>
    <property type="project" value="UniProtKB-KW"/>
</dbReference>
<dbReference type="InterPro" id="IPR022755">
    <property type="entry name" value="Znf_C2H2_jaz"/>
</dbReference>
<feature type="coiled-coil region" evidence="5">
    <location>
        <begin position="157"/>
        <end position="184"/>
    </location>
</feature>
<feature type="domain" description="C2H2-type" evidence="7">
    <location>
        <begin position="429"/>
        <end position="458"/>
    </location>
</feature>
<dbReference type="OrthoDB" id="5894at2759"/>
<dbReference type="InterPro" id="IPR036236">
    <property type="entry name" value="Znf_C2H2_sf"/>
</dbReference>
<dbReference type="GO" id="GO:0005737">
    <property type="term" value="C:cytoplasm"/>
    <property type="evidence" value="ECO:0007669"/>
    <property type="project" value="TreeGrafter"/>
</dbReference>
<dbReference type="Gene3D" id="3.30.160.60">
    <property type="entry name" value="Classic Zinc Finger"/>
    <property type="match status" value="1"/>
</dbReference>
<dbReference type="EMBL" id="KQ257450">
    <property type="protein sequence ID" value="KND05181.1"/>
    <property type="molecule type" value="Genomic_DNA"/>
</dbReference>
<keyword evidence="9" id="KW-1185">Reference proteome</keyword>
<dbReference type="PROSITE" id="PS50157">
    <property type="entry name" value="ZINC_FINGER_C2H2_2"/>
    <property type="match status" value="1"/>
</dbReference>
<protein>
    <recommendedName>
        <fullName evidence="7">C2H2-type domain-containing protein</fullName>
    </recommendedName>
</protein>
<dbReference type="InterPro" id="IPR051964">
    <property type="entry name" value="Chaperone_stress_response"/>
</dbReference>
<feature type="compositionally biased region" description="Basic and acidic residues" evidence="6">
    <location>
        <begin position="296"/>
        <end position="308"/>
    </location>
</feature>
<dbReference type="InterPro" id="IPR054076">
    <property type="entry name" value="ZUO1-like_ZHD"/>
</dbReference>
<evidence type="ECO:0000256" key="1">
    <source>
        <dbReference type="ARBA" id="ARBA00022723"/>
    </source>
</evidence>
<dbReference type="PANTHER" id="PTHR44029">
    <property type="entry name" value="DNAJ HOMOLOG SUBFAMILY C MEMBER 21"/>
    <property type="match status" value="1"/>
</dbReference>
<keyword evidence="1" id="KW-0479">Metal-binding</keyword>
<dbReference type="Pfam" id="PF21884">
    <property type="entry name" value="ZUO1-like_ZHD"/>
    <property type="match status" value="1"/>
</dbReference>
<dbReference type="AlphaFoldDB" id="A0A0L0HV12"/>
<evidence type="ECO:0000256" key="4">
    <source>
        <dbReference type="PROSITE-ProRule" id="PRU00042"/>
    </source>
</evidence>
<evidence type="ECO:0000256" key="6">
    <source>
        <dbReference type="SAM" id="MobiDB-lite"/>
    </source>
</evidence>
<dbReference type="GO" id="GO:0003676">
    <property type="term" value="F:nucleic acid binding"/>
    <property type="evidence" value="ECO:0007669"/>
    <property type="project" value="InterPro"/>
</dbReference>
<evidence type="ECO:0000256" key="3">
    <source>
        <dbReference type="ARBA" id="ARBA00022833"/>
    </source>
</evidence>
<feature type="compositionally biased region" description="Polar residues" evidence="6">
    <location>
        <begin position="377"/>
        <end position="400"/>
    </location>
</feature>
<organism evidence="8 9">
    <name type="scientific">Spizellomyces punctatus (strain DAOM BR117)</name>
    <dbReference type="NCBI Taxonomy" id="645134"/>
    <lineage>
        <taxon>Eukaryota</taxon>
        <taxon>Fungi</taxon>
        <taxon>Fungi incertae sedis</taxon>
        <taxon>Chytridiomycota</taxon>
        <taxon>Chytridiomycota incertae sedis</taxon>
        <taxon>Chytridiomycetes</taxon>
        <taxon>Spizellomycetales</taxon>
        <taxon>Spizellomycetaceae</taxon>
        <taxon>Spizellomyces</taxon>
    </lineage>
</organism>
<dbReference type="RefSeq" id="XP_016613220.1">
    <property type="nucleotide sequence ID" value="XM_016749176.1"/>
</dbReference>
<reference evidence="8 9" key="1">
    <citation type="submission" date="2009-08" db="EMBL/GenBank/DDBJ databases">
        <title>The Genome Sequence of Spizellomyces punctatus strain DAOM BR117.</title>
        <authorList>
            <consortium name="The Broad Institute Genome Sequencing Platform"/>
            <person name="Russ C."/>
            <person name="Cuomo C."/>
            <person name="Shea T."/>
            <person name="Young S.K."/>
            <person name="Zeng Q."/>
            <person name="Koehrsen M."/>
            <person name="Haas B."/>
            <person name="Borodovsky M."/>
            <person name="Guigo R."/>
            <person name="Alvarado L."/>
            <person name="Berlin A."/>
            <person name="Bochicchio J."/>
            <person name="Borenstein D."/>
            <person name="Chapman S."/>
            <person name="Chen Z."/>
            <person name="Engels R."/>
            <person name="Freedman E."/>
            <person name="Gellesch M."/>
            <person name="Goldberg J."/>
            <person name="Griggs A."/>
            <person name="Gujja S."/>
            <person name="Heiman D."/>
            <person name="Hepburn T."/>
            <person name="Howarth C."/>
            <person name="Jen D."/>
            <person name="Larson L."/>
            <person name="Lewis B."/>
            <person name="Mehta T."/>
            <person name="Park D."/>
            <person name="Pearson M."/>
            <person name="Roberts A."/>
            <person name="Saif S."/>
            <person name="Shenoy N."/>
            <person name="Sisk P."/>
            <person name="Stolte C."/>
            <person name="Sykes S."/>
            <person name="Thomson T."/>
            <person name="Walk T."/>
            <person name="White J."/>
            <person name="Yandava C."/>
            <person name="Burger G."/>
            <person name="Gray M.W."/>
            <person name="Holland P.W.H."/>
            <person name="King N."/>
            <person name="Lang F.B.F."/>
            <person name="Roger A.J."/>
            <person name="Ruiz-Trillo I."/>
            <person name="Lander E."/>
            <person name="Nusbaum C."/>
        </authorList>
    </citation>
    <scope>NUCLEOTIDE SEQUENCE [LARGE SCALE GENOMIC DNA]</scope>
    <source>
        <strain evidence="8 9">DAOM BR117</strain>
    </source>
</reference>
<dbReference type="InterPro" id="IPR013087">
    <property type="entry name" value="Znf_C2H2_type"/>
</dbReference>
<evidence type="ECO:0000256" key="5">
    <source>
        <dbReference type="SAM" id="Coils"/>
    </source>
</evidence>
<dbReference type="SUPFAM" id="SSF57667">
    <property type="entry name" value="beta-beta-alpha zinc fingers"/>
    <property type="match status" value="1"/>
</dbReference>
<gene>
    <name evidence="8" type="ORF">SPPG_00846</name>
</gene>
<keyword evidence="5" id="KW-0175">Coiled coil</keyword>
<accession>A0A0L0HV12</accession>
<dbReference type="PANTHER" id="PTHR44029:SF1">
    <property type="entry name" value="DNAJ HOMOLOG SUBFAMILY C MEMBER 21"/>
    <property type="match status" value="1"/>
</dbReference>
<feature type="compositionally biased region" description="Acidic residues" evidence="6">
    <location>
        <begin position="262"/>
        <end position="291"/>
    </location>
</feature>
<feature type="compositionally biased region" description="Acidic residues" evidence="6">
    <location>
        <begin position="309"/>
        <end position="319"/>
    </location>
</feature>
<feature type="compositionally biased region" description="Basic residues" evidence="6">
    <location>
        <begin position="326"/>
        <end position="338"/>
    </location>
</feature>
<evidence type="ECO:0000313" key="8">
    <source>
        <dbReference type="EMBL" id="KND05181.1"/>
    </source>
</evidence>
<feature type="region of interest" description="Disordered" evidence="6">
    <location>
        <begin position="254"/>
        <end position="421"/>
    </location>
</feature>
<dbReference type="SMART" id="SM00355">
    <property type="entry name" value="ZnF_C2H2"/>
    <property type="match status" value="2"/>
</dbReference>
<evidence type="ECO:0000313" key="9">
    <source>
        <dbReference type="Proteomes" id="UP000053201"/>
    </source>
</evidence>
<proteinExistence type="predicted"/>
<dbReference type="Proteomes" id="UP000053201">
    <property type="component" value="Unassembled WGS sequence"/>
</dbReference>
<dbReference type="InterPro" id="IPR003604">
    <property type="entry name" value="Matrin/U1-like-C_Znf_C2H2"/>
</dbReference>
<dbReference type="Pfam" id="PF12171">
    <property type="entry name" value="zf-C2H2_jaz"/>
    <property type="match status" value="1"/>
</dbReference>
<dbReference type="VEuPathDB" id="FungiDB:SPPG_00846"/>
<dbReference type="PROSITE" id="PS00028">
    <property type="entry name" value="ZINC_FINGER_C2H2_1"/>
    <property type="match status" value="2"/>
</dbReference>
<keyword evidence="2 4" id="KW-0863">Zinc-finger</keyword>
<keyword evidence="3" id="KW-0862">Zinc</keyword>
<dbReference type="GeneID" id="27684551"/>
<sequence length="472" mass="53763">MDITTVETLMQYFSAACYSGYGDNGKGFYALYGAIFRRLEEEEEEAARMDSESLVDDEDSLLGSRADFGTSRDPYDEQPRLFYNKFLHFASVKSFRWHDKYRLSEAPDRRVRRLMEKDNKRAREVARREFNEAVRNLAAFVRKRDPRYKTWKDEQEKISKENAVEETKRRAEERRRERDRRAEEYVVPEWAKVADAERDAVVEAAAELELEELFCLACNKAFKSEKQFENHEQSKKHLRNVEILREHLLEDEENNGWHEEISVDDIDPASGEEELEDGGEGTEGTDSDNDSQDPITTEKDDSLKHLQEDVSEEEEEGANEPEISTRKKADKKKRRKQAQRFGWAQSNSEDETLPNETGETRDQNMDALVAGVENVNLEGSITESLSLDDQASESNSSTVKGKSRAKEKRAQREAKRAAAVALEKGGGTTTCNVCGEGFPSRTKLFDHIKRSGHANAGGPVAPAGKATKKGRR</sequence>
<evidence type="ECO:0000259" key="7">
    <source>
        <dbReference type="PROSITE" id="PS50157"/>
    </source>
</evidence>
<feature type="region of interest" description="Disordered" evidence="6">
    <location>
        <begin position="448"/>
        <end position="472"/>
    </location>
</feature>
<dbReference type="SMART" id="SM00451">
    <property type="entry name" value="ZnF_U1"/>
    <property type="match status" value="1"/>
</dbReference>
<name>A0A0L0HV12_SPIPD</name>
<evidence type="ECO:0000256" key="2">
    <source>
        <dbReference type="ARBA" id="ARBA00022771"/>
    </source>
</evidence>